<comment type="caution">
    <text evidence="1">The sequence shown here is derived from an EMBL/GenBank/DDBJ whole genome shotgun (WGS) entry which is preliminary data.</text>
</comment>
<name>A0AAW0XQ37_CHEQU</name>
<keyword evidence="2" id="KW-1185">Reference proteome</keyword>
<sequence length="112" mass="13153">PGSTIMMPYITHFPTPVSFQENHNHMFFIHQSVFRKIIITCSSFMSMQAEAGVKSIRIKHYLKTQVGSKEHVILLFRITIREGYNRIIKKVFVSVLKPHWCRDFSFVCYNAD</sequence>
<dbReference type="Proteomes" id="UP001445076">
    <property type="component" value="Unassembled WGS sequence"/>
</dbReference>
<evidence type="ECO:0000313" key="1">
    <source>
        <dbReference type="EMBL" id="KAK8746698.1"/>
    </source>
</evidence>
<accession>A0AAW0XQ37</accession>
<reference evidence="1 2" key="1">
    <citation type="journal article" date="2024" name="BMC Genomics">
        <title>Genome assembly of redclaw crayfish (Cherax quadricarinatus) provides insights into its immune adaptation and hypoxia tolerance.</title>
        <authorList>
            <person name="Liu Z."/>
            <person name="Zheng J."/>
            <person name="Li H."/>
            <person name="Fang K."/>
            <person name="Wang S."/>
            <person name="He J."/>
            <person name="Zhou D."/>
            <person name="Weng S."/>
            <person name="Chi M."/>
            <person name="Gu Z."/>
            <person name="He J."/>
            <person name="Li F."/>
            <person name="Wang M."/>
        </authorList>
    </citation>
    <scope>NUCLEOTIDE SEQUENCE [LARGE SCALE GENOMIC DNA]</scope>
    <source>
        <strain evidence="1">ZL_2023a</strain>
    </source>
</reference>
<dbReference type="AlphaFoldDB" id="A0AAW0XQ37"/>
<gene>
    <name evidence="1" type="ORF">OTU49_017143</name>
</gene>
<dbReference type="EMBL" id="JARKIK010000017">
    <property type="protein sequence ID" value="KAK8746698.1"/>
    <property type="molecule type" value="Genomic_DNA"/>
</dbReference>
<feature type="non-terminal residue" evidence="1">
    <location>
        <position position="1"/>
    </location>
</feature>
<proteinExistence type="predicted"/>
<evidence type="ECO:0000313" key="2">
    <source>
        <dbReference type="Proteomes" id="UP001445076"/>
    </source>
</evidence>
<protein>
    <submittedName>
        <fullName evidence="1">Uncharacterized protein</fullName>
    </submittedName>
</protein>
<organism evidence="1 2">
    <name type="scientific">Cherax quadricarinatus</name>
    <name type="common">Australian red claw crayfish</name>
    <dbReference type="NCBI Taxonomy" id="27406"/>
    <lineage>
        <taxon>Eukaryota</taxon>
        <taxon>Metazoa</taxon>
        <taxon>Ecdysozoa</taxon>
        <taxon>Arthropoda</taxon>
        <taxon>Crustacea</taxon>
        <taxon>Multicrustacea</taxon>
        <taxon>Malacostraca</taxon>
        <taxon>Eumalacostraca</taxon>
        <taxon>Eucarida</taxon>
        <taxon>Decapoda</taxon>
        <taxon>Pleocyemata</taxon>
        <taxon>Astacidea</taxon>
        <taxon>Parastacoidea</taxon>
        <taxon>Parastacidae</taxon>
        <taxon>Cherax</taxon>
    </lineage>
</organism>